<evidence type="ECO:0000259" key="4">
    <source>
        <dbReference type="PROSITE" id="PS50042"/>
    </source>
</evidence>
<dbReference type="Pfam" id="PF00027">
    <property type="entry name" value="cNMP_binding"/>
    <property type="match status" value="1"/>
</dbReference>
<dbReference type="InterPro" id="IPR012318">
    <property type="entry name" value="HTH_CRP"/>
</dbReference>
<dbReference type="InterPro" id="IPR000595">
    <property type="entry name" value="cNMP-bd_dom"/>
</dbReference>
<evidence type="ECO:0000313" key="7">
    <source>
        <dbReference type="Proteomes" id="UP000019225"/>
    </source>
</evidence>
<evidence type="ECO:0000313" key="6">
    <source>
        <dbReference type="EMBL" id="AHI01023.1"/>
    </source>
</evidence>
<dbReference type="HOGENOM" id="CLU_075053_3_0_11"/>
<keyword evidence="3" id="KW-0804">Transcription</keyword>
<dbReference type="AlphaFoldDB" id="W5WJH1"/>
<accession>W5WJH1</accession>
<keyword evidence="1" id="KW-0805">Transcription regulation</keyword>
<proteinExistence type="predicted"/>
<evidence type="ECO:0000259" key="5">
    <source>
        <dbReference type="PROSITE" id="PS51063"/>
    </source>
</evidence>
<evidence type="ECO:0000256" key="2">
    <source>
        <dbReference type="ARBA" id="ARBA00023125"/>
    </source>
</evidence>
<dbReference type="Pfam" id="PF13545">
    <property type="entry name" value="HTH_Crp_2"/>
    <property type="match status" value="1"/>
</dbReference>
<reference evidence="6 7" key="1">
    <citation type="journal article" date="2014" name="BMC Genomics">
        <title>Complete genome sequence of producer of the glycopeptide antibiotic Aculeximycin Kutzneria albida DSM 43870T, a representative of minor genus of Pseudonocardiaceae.</title>
        <authorList>
            <person name="Rebets Y."/>
            <person name="Tokovenko B."/>
            <person name="Lushchyk I."/>
            <person name="Ruckert C."/>
            <person name="Zaburannyi N."/>
            <person name="Bechthold A."/>
            <person name="Kalinowski J."/>
            <person name="Luzhetskyy A."/>
        </authorList>
    </citation>
    <scope>NUCLEOTIDE SEQUENCE [LARGE SCALE GENOMIC DNA]</scope>
    <source>
        <strain evidence="6">DSM 43870</strain>
    </source>
</reference>
<dbReference type="eggNOG" id="COG0664">
    <property type="taxonomic scope" value="Bacteria"/>
</dbReference>
<dbReference type="RefSeq" id="WP_025360850.1">
    <property type="nucleotide sequence ID" value="NZ_CP007155.1"/>
</dbReference>
<dbReference type="KEGG" id="kal:KALB_7665"/>
<gene>
    <name evidence="6" type="ORF">KALB_7665</name>
</gene>
<feature type="domain" description="HTH crp-type" evidence="5">
    <location>
        <begin position="148"/>
        <end position="214"/>
    </location>
</feature>
<dbReference type="InterPro" id="IPR050397">
    <property type="entry name" value="Env_Response_Regulators"/>
</dbReference>
<protein>
    <recommendedName>
        <fullName evidence="8">Crp/Fnr family transcriptional regulator</fullName>
    </recommendedName>
</protein>
<dbReference type="CDD" id="cd00038">
    <property type="entry name" value="CAP_ED"/>
    <property type="match status" value="1"/>
</dbReference>
<dbReference type="GO" id="GO:0005829">
    <property type="term" value="C:cytosol"/>
    <property type="evidence" value="ECO:0007669"/>
    <property type="project" value="TreeGrafter"/>
</dbReference>
<sequence length="228" mass="25243">MGGTSYRQWPADSLLGRTHDRIRQALLGLGTPVRYRSRQTVIRQGEEGLFTVLLLSGCVKVVVNTEFGQDVLLAVRGAGDLCGEMAVLEARRRSANVIACVPVHARLIHSKQLVDFLEHTPEAGVALARAVSERLRWANDRRAEFVACPAPIRVARVVIEINRKHGHSPVPLSQAEIASLAGVAPRTAEKALQTMQRAGLVHRSYRRTVVTDMERLRRFAEISAEIPY</sequence>
<name>W5WJH1_9PSEU</name>
<dbReference type="SUPFAM" id="SSF51206">
    <property type="entry name" value="cAMP-binding domain-like"/>
    <property type="match status" value="1"/>
</dbReference>
<feature type="domain" description="Cyclic nucleotide-binding" evidence="4">
    <location>
        <begin position="14"/>
        <end position="99"/>
    </location>
</feature>
<dbReference type="EMBL" id="CP007155">
    <property type="protein sequence ID" value="AHI01023.1"/>
    <property type="molecule type" value="Genomic_DNA"/>
</dbReference>
<dbReference type="Gene3D" id="2.60.120.10">
    <property type="entry name" value="Jelly Rolls"/>
    <property type="match status" value="1"/>
</dbReference>
<evidence type="ECO:0000256" key="3">
    <source>
        <dbReference type="ARBA" id="ARBA00023163"/>
    </source>
</evidence>
<dbReference type="OrthoDB" id="41390at2"/>
<dbReference type="SMART" id="SM00100">
    <property type="entry name" value="cNMP"/>
    <property type="match status" value="1"/>
</dbReference>
<dbReference type="GO" id="GO:0003700">
    <property type="term" value="F:DNA-binding transcription factor activity"/>
    <property type="evidence" value="ECO:0007669"/>
    <property type="project" value="TreeGrafter"/>
</dbReference>
<dbReference type="STRING" id="1449976.KALB_7665"/>
<dbReference type="InterPro" id="IPR018490">
    <property type="entry name" value="cNMP-bd_dom_sf"/>
</dbReference>
<dbReference type="PANTHER" id="PTHR24567">
    <property type="entry name" value="CRP FAMILY TRANSCRIPTIONAL REGULATORY PROTEIN"/>
    <property type="match status" value="1"/>
</dbReference>
<evidence type="ECO:0000256" key="1">
    <source>
        <dbReference type="ARBA" id="ARBA00023015"/>
    </source>
</evidence>
<dbReference type="PROSITE" id="PS51063">
    <property type="entry name" value="HTH_CRP_2"/>
    <property type="match status" value="1"/>
</dbReference>
<evidence type="ECO:0008006" key="8">
    <source>
        <dbReference type="Google" id="ProtNLM"/>
    </source>
</evidence>
<dbReference type="PANTHER" id="PTHR24567:SF74">
    <property type="entry name" value="HTH-TYPE TRANSCRIPTIONAL REGULATOR ARCR"/>
    <property type="match status" value="1"/>
</dbReference>
<dbReference type="InterPro" id="IPR014710">
    <property type="entry name" value="RmlC-like_jellyroll"/>
</dbReference>
<dbReference type="GO" id="GO:0003677">
    <property type="term" value="F:DNA binding"/>
    <property type="evidence" value="ECO:0007669"/>
    <property type="project" value="UniProtKB-KW"/>
</dbReference>
<organism evidence="6 7">
    <name type="scientific">Kutzneria albida DSM 43870</name>
    <dbReference type="NCBI Taxonomy" id="1449976"/>
    <lineage>
        <taxon>Bacteria</taxon>
        <taxon>Bacillati</taxon>
        <taxon>Actinomycetota</taxon>
        <taxon>Actinomycetes</taxon>
        <taxon>Pseudonocardiales</taxon>
        <taxon>Pseudonocardiaceae</taxon>
        <taxon>Kutzneria</taxon>
    </lineage>
</organism>
<dbReference type="PROSITE" id="PS50042">
    <property type="entry name" value="CNMP_BINDING_3"/>
    <property type="match status" value="1"/>
</dbReference>
<dbReference type="InterPro" id="IPR036390">
    <property type="entry name" value="WH_DNA-bd_sf"/>
</dbReference>
<keyword evidence="7" id="KW-1185">Reference proteome</keyword>
<dbReference type="SUPFAM" id="SSF46785">
    <property type="entry name" value="Winged helix' DNA-binding domain"/>
    <property type="match status" value="1"/>
</dbReference>
<keyword evidence="2" id="KW-0238">DNA-binding</keyword>
<dbReference type="Proteomes" id="UP000019225">
    <property type="component" value="Chromosome"/>
</dbReference>